<reference evidence="2 3" key="1">
    <citation type="submission" date="2017-06" db="EMBL/GenBank/DDBJ databases">
        <title>Ensifer strains isolated from leguminous trees and herbs display diverse denitrification phenotypes with some acting as strong N2O sinks.</title>
        <authorList>
            <person name="Woliy K."/>
            <person name="Mania D."/>
            <person name="Bakken L.R."/>
            <person name="Frostegard A."/>
        </authorList>
    </citation>
    <scope>NUCLEOTIDE SEQUENCE [LARGE SCALE GENOMIC DNA]</scope>
    <source>
        <strain evidence="2 3">AC50a</strain>
    </source>
</reference>
<feature type="domain" description="Biotin-protein ligase N-terminal" evidence="1">
    <location>
        <begin position="110"/>
        <end position="161"/>
    </location>
</feature>
<evidence type="ECO:0000313" key="3">
    <source>
        <dbReference type="Proteomes" id="UP000231987"/>
    </source>
</evidence>
<dbReference type="RefSeq" id="WP_100674973.1">
    <property type="nucleotide sequence ID" value="NZ_NJGD01000034.1"/>
</dbReference>
<evidence type="ECO:0000259" key="1">
    <source>
        <dbReference type="Pfam" id="PF09825"/>
    </source>
</evidence>
<dbReference type="InterPro" id="IPR019197">
    <property type="entry name" value="Biotin-prot_ligase_N"/>
</dbReference>
<gene>
    <name evidence="2" type="ORF">CEJ86_31970</name>
</gene>
<dbReference type="Proteomes" id="UP000231987">
    <property type="component" value="Unassembled WGS sequence"/>
</dbReference>
<proteinExistence type="predicted"/>
<name>A0A2J0YTD3_RHIML</name>
<dbReference type="SUPFAM" id="SSF52317">
    <property type="entry name" value="Class I glutamine amidotransferase-like"/>
    <property type="match status" value="1"/>
</dbReference>
<dbReference type="Pfam" id="PF09825">
    <property type="entry name" value="BPL_N"/>
    <property type="match status" value="1"/>
</dbReference>
<dbReference type="Gene3D" id="3.40.50.880">
    <property type="match status" value="1"/>
</dbReference>
<dbReference type="EMBL" id="NJGD01000034">
    <property type="protein sequence ID" value="PJR09092.1"/>
    <property type="molecule type" value="Genomic_DNA"/>
</dbReference>
<comment type="caution">
    <text evidence="2">The sequence shown here is derived from an EMBL/GenBank/DDBJ whole genome shotgun (WGS) entry which is preliminary data.</text>
</comment>
<dbReference type="InterPro" id="IPR029062">
    <property type="entry name" value="Class_I_gatase-like"/>
</dbReference>
<protein>
    <recommendedName>
        <fullName evidence="1">Biotin-protein ligase N-terminal domain-containing protein</fullName>
    </recommendedName>
</protein>
<organism evidence="2 3">
    <name type="scientific">Rhizobium meliloti</name>
    <name type="common">Ensifer meliloti</name>
    <name type="synonym">Sinorhizobium meliloti</name>
    <dbReference type="NCBI Taxonomy" id="382"/>
    <lineage>
        <taxon>Bacteria</taxon>
        <taxon>Pseudomonadati</taxon>
        <taxon>Pseudomonadota</taxon>
        <taxon>Alphaproteobacteria</taxon>
        <taxon>Hyphomicrobiales</taxon>
        <taxon>Rhizobiaceae</taxon>
        <taxon>Sinorhizobium/Ensifer group</taxon>
        <taxon>Sinorhizobium</taxon>
    </lineage>
</organism>
<accession>A0A2J0YTD3</accession>
<evidence type="ECO:0000313" key="2">
    <source>
        <dbReference type="EMBL" id="PJR09092.1"/>
    </source>
</evidence>
<sequence>MTIFRLVDRGAFDSASLTILNRCRAHGLAGHDEADGFAIDALAASAADKLGAAGEIAEGPSEVSVLPRIAIYSGQAIGYPYWAYYAHALLSLGLTFMPVDGKQITAGALSKFDLLVMPGGFATWGLDRAESLPGIDAAIRTFLSEGGAFIGSCGGGFYASDGRPGWLGAIDATPHYTQEYLLTGAAVLSISITDPVLTRGLPEAVELAYYHGPVFSNSTRAAASLGHFRNYISESRLFIDNPLASSLFDREMKNTPAVLSAGVGRGKVVIFSPHPEMGEFLRKGIALEGYVRRFLPIRGFKVMDETLRFFMKEDCAGFRLIYNALVYLGLFAPRGTATVAPTEKTSPDELLRVLDTVDAALGASFTVLEQQSQAESEEMRSLLAAEFARLKQEWQDVLTGIRGQCSEGGIDDQLAIGLVTALQGAIPSLEVPSKLTEMLVLTELPVRLCAAGLRIMRCDRALETCHEFQ</sequence>
<dbReference type="AlphaFoldDB" id="A0A2J0YTD3"/>